<dbReference type="EMBL" id="JAMPKM010000010">
    <property type="protein sequence ID" value="MEP0818694.1"/>
    <property type="molecule type" value="Genomic_DNA"/>
</dbReference>
<comment type="similarity">
    <text evidence="7">Belongs to the binding-protein-dependent transport system permease family.</text>
</comment>
<evidence type="ECO:0000256" key="4">
    <source>
        <dbReference type="ARBA" id="ARBA00022692"/>
    </source>
</evidence>
<evidence type="ECO:0000256" key="3">
    <source>
        <dbReference type="ARBA" id="ARBA00022475"/>
    </source>
</evidence>
<comment type="subcellular location">
    <subcellularLocation>
        <location evidence="1 7">Cell membrane</location>
        <topology evidence="1 7">Multi-pass membrane protein</topology>
    </subcellularLocation>
</comment>
<evidence type="ECO:0000256" key="2">
    <source>
        <dbReference type="ARBA" id="ARBA00022448"/>
    </source>
</evidence>
<feature type="transmembrane region" description="Helical" evidence="7">
    <location>
        <begin position="23"/>
        <end position="47"/>
    </location>
</feature>
<evidence type="ECO:0000256" key="5">
    <source>
        <dbReference type="ARBA" id="ARBA00022989"/>
    </source>
</evidence>
<feature type="transmembrane region" description="Helical" evidence="7">
    <location>
        <begin position="116"/>
        <end position="136"/>
    </location>
</feature>
<evidence type="ECO:0000313" key="10">
    <source>
        <dbReference type="Proteomes" id="UP001464891"/>
    </source>
</evidence>
<keyword evidence="10" id="KW-1185">Reference proteome</keyword>
<dbReference type="PROSITE" id="PS50928">
    <property type="entry name" value="ABC_TM1"/>
    <property type="match status" value="1"/>
</dbReference>
<feature type="transmembrane region" description="Helical" evidence="7">
    <location>
        <begin position="239"/>
        <end position="260"/>
    </location>
</feature>
<comment type="caution">
    <text evidence="9">The sequence shown here is derived from an EMBL/GenBank/DDBJ whole genome shotgun (WGS) entry which is preliminary data.</text>
</comment>
<feature type="transmembrane region" description="Helical" evidence="7">
    <location>
        <begin position="207"/>
        <end position="227"/>
    </location>
</feature>
<evidence type="ECO:0000259" key="8">
    <source>
        <dbReference type="PROSITE" id="PS50928"/>
    </source>
</evidence>
<sequence length="272" mass="30181">MTKKLFQAWCSLWKIRGEISKRLYFLMVLLSISIPLLGWACITYSGWVDSQFLPSPTTVLARGYTSLQSGELIADLIASLSRVIWGFLASAILSIPLGLMIGAFKSMQGLLEPILGLLRYMPTAAFIPLIILWIGIDEPAKIAIIFLGTFFYNILMIADAVKFIPSDLIKVSYTLGAKEKDIFFDVIFPATLPHIIDTLRINIATAWNFVVIAELIAASSGLGYRILMAQRAYQTDAIFVGIIVIGLVGLLIDFSFKLLFNLVVPWATDKNH</sequence>
<evidence type="ECO:0000256" key="7">
    <source>
        <dbReference type="RuleBase" id="RU363032"/>
    </source>
</evidence>
<feature type="domain" description="ABC transmembrane type-1" evidence="8">
    <location>
        <begin position="76"/>
        <end position="260"/>
    </location>
</feature>
<keyword evidence="4 7" id="KW-0812">Transmembrane</keyword>
<feature type="transmembrane region" description="Helical" evidence="7">
    <location>
        <begin position="83"/>
        <end position="104"/>
    </location>
</feature>
<evidence type="ECO:0000256" key="1">
    <source>
        <dbReference type="ARBA" id="ARBA00004651"/>
    </source>
</evidence>
<feature type="transmembrane region" description="Helical" evidence="7">
    <location>
        <begin position="142"/>
        <end position="161"/>
    </location>
</feature>
<dbReference type="PANTHER" id="PTHR30151:SF0">
    <property type="entry name" value="ABC TRANSPORTER PERMEASE PROTEIN MJ0413-RELATED"/>
    <property type="match status" value="1"/>
</dbReference>
<protein>
    <submittedName>
        <fullName evidence="9">ABC transporter permease</fullName>
    </submittedName>
</protein>
<name>A0ABV0JA97_9CYAN</name>
<dbReference type="CDD" id="cd06261">
    <property type="entry name" value="TM_PBP2"/>
    <property type="match status" value="1"/>
</dbReference>
<keyword evidence="3" id="KW-1003">Cell membrane</keyword>
<dbReference type="RefSeq" id="WP_190433145.1">
    <property type="nucleotide sequence ID" value="NZ_JAMPKM010000010.1"/>
</dbReference>
<reference evidence="9 10" key="1">
    <citation type="submission" date="2022-04" db="EMBL/GenBank/DDBJ databases">
        <title>Positive selection, recombination, and allopatry shape intraspecific diversity of widespread and dominant cyanobacteria.</title>
        <authorList>
            <person name="Wei J."/>
            <person name="Shu W."/>
            <person name="Hu C."/>
        </authorList>
    </citation>
    <scope>NUCLEOTIDE SEQUENCE [LARGE SCALE GENOMIC DNA]</scope>
    <source>
        <strain evidence="9 10">GB2-A4</strain>
    </source>
</reference>
<dbReference type="InterPro" id="IPR000515">
    <property type="entry name" value="MetI-like"/>
</dbReference>
<keyword evidence="2 7" id="KW-0813">Transport</keyword>
<dbReference type="InterPro" id="IPR035906">
    <property type="entry name" value="MetI-like_sf"/>
</dbReference>
<accession>A0ABV0JA97</accession>
<dbReference type="PANTHER" id="PTHR30151">
    <property type="entry name" value="ALKANE SULFONATE ABC TRANSPORTER-RELATED, MEMBRANE SUBUNIT"/>
    <property type="match status" value="1"/>
</dbReference>
<dbReference type="SUPFAM" id="SSF161098">
    <property type="entry name" value="MetI-like"/>
    <property type="match status" value="1"/>
</dbReference>
<keyword evidence="6 7" id="KW-0472">Membrane</keyword>
<evidence type="ECO:0000313" key="9">
    <source>
        <dbReference type="EMBL" id="MEP0818694.1"/>
    </source>
</evidence>
<dbReference type="Proteomes" id="UP001464891">
    <property type="component" value="Unassembled WGS sequence"/>
</dbReference>
<evidence type="ECO:0000256" key="6">
    <source>
        <dbReference type="ARBA" id="ARBA00023136"/>
    </source>
</evidence>
<proteinExistence type="inferred from homology"/>
<dbReference type="Pfam" id="PF00528">
    <property type="entry name" value="BPD_transp_1"/>
    <property type="match status" value="1"/>
</dbReference>
<organism evidence="9 10">
    <name type="scientific">Trichocoleus desertorum GB2-A4</name>
    <dbReference type="NCBI Taxonomy" id="2933944"/>
    <lineage>
        <taxon>Bacteria</taxon>
        <taxon>Bacillati</taxon>
        <taxon>Cyanobacteriota</taxon>
        <taxon>Cyanophyceae</taxon>
        <taxon>Leptolyngbyales</taxon>
        <taxon>Trichocoleusaceae</taxon>
        <taxon>Trichocoleus</taxon>
    </lineage>
</organism>
<keyword evidence="5 7" id="KW-1133">Transmembrane helix</keyword>
<dbReference type="Gene3D" id="1.10.3720.10">
    <property type="entry name" value="MetI-like"/>
    <property type="match status" value="1"/>
</dbReference>
<gene>
    <name evidence="9" type="ORF">NC998_16460</name>
</gene>